<dbReference type="AlphaFoldDB" id="A0A084WNH9"/>
<gene>
    <name evidence="2" type="ORF">ZHAS_00019869</name>
</gene>
<feature type="region of interest" description="Disordered" evidence="1">
    <location>
        <begin position="31"/>
        <end position="137"/>
    </location>
</feature>
<dbReference type="EMBL" id="ATLV01024606">
    <property type="status" value="NOT_ANNOTATED_CDS"/>
    <property type="molecule type" value="Genomic_DNA"/>
</dbReference>
<dbReference type="EMBL" id="KE525352">
    <property type="protein sequence ID" value="KFB51773.1"/>
    <property type="molecule type" value="Genomic_DNA"/>
</dbReference>
<dbReference type="EnsemblMetazoa" id="ASIC019869-RA">
    <property type="protein sequence ID" value="ASIC019869-PA"/>
    <property type="gene ID" value="ASIC019869"/>
</dbReference>
<feature type="compositionally biased region" description="Polar residues" evidence="1">
    <location>
        <begin position="78"/>
        <end position="87"/>
    </location>
</feature>
<accession>A0A084WNH9</accession>
<evidence type="ECO:0000256" key="1">
    <source>
        <dbReference type="SAM" id="MobiDB-lite"/>
    </source>
</evidence>
<proteinExistence type="predicted"/>
<sequence>MYRLKTAVVNGGWYRIAESSDEVAICAKAQGSSSSSNPLRATARFSPSHGPVEAHEGVPAVSGHTTAVRMVQGPPSPSRWTGSTNGLPTGVSKRSTRKTPHGCHWSSAGEEGGSPQPLHSGLGPNAGRQIFSDQMYN</sequence>
<reference evidence="2 4" key="1">
    <citation type="journal article" date="2014" name="BMC Genomics">
        <title>Genome sequence of Anopheles sinensis provides insight into genetics basis of mosquito competence for malaria parasites.</title>
        <authorList>
            <person name="Zhou D."/>
            <person name="Zhang D."/>
            <person name="Ding G."/>
            <person name="Shi L."/>
            <person name="Hou Q."/>
            <person name="Ye Y."/>
            <person name="Xu Y."/>
            <person name="Zhou H."/>
            <person name="Xiong C."/>
            <person name="Li S."/>
            <person name="Yu J."/>
            <person name="Hong S."/>
            <person name="Yu X."/>
            <person name="Zou P."/>
            <person name="Chen C."/>
            <person name="Chang X."/>
            <person name="Wang W."/>
            <person name="Lv Y."/>
            <person name="Sun Y."/>
            <person name="Ma L."/>
            <person name="Shen B."/>
            <person name="Zhu C."/>
        </authorList>
    </citation>
    <scope>NUCLEOTIDE SEQUENCE [LARGE SCALE GENOMIC DNA]</scope>
</reference>
<keyword evidence="4" id="KW-1185">Reference proteome</keyword>
<organism evidence="2">
    <name type="scientific">Anopheles sinensis</name>
    <name type="common">Mosquito</name>
    <dbReference type="NCBI Taxonomy" id="74873"/>
    <lineage>
        <taxon>Eukaryota</taxon>
        <taxon>Metazoa</taxon>
        <taxon>Ecdysozoa</taxon>
        <taxon>Arthropoda</taxon>
        <taxon>Hexapoda</taxon>
        <taxon>Insecta</taxon>
        <taxon>Pterygota</taxon>
        <taxon>Neoptera</taxon>
        <taxon>Endopterygota</taxon>
        <taxon>Diptera</taxon>
        <taxon>Nematocera</taxon>
        <taxon>Culicoidea</taxon>
        <taxon>Culicidae</taxon>
        <taxon>Anophelinae</taxon>
        <taxon>Anopheles</taxon>
    </lineage>
</organism>
<evidence type="ECO:0000313" key="3">
    <source>
        <dbReference type="EnsemblMetazoa" id="ASIC019869-PA"/>
    </source>
</evidence>
<protein>
    <submittedName>
        <fullName evidence="2 3">Uncharacterized protein</fullName>
    </submittedName>
</protein>
<reference evidence="3" key="2">
    <citation type="submission" date="2020-05" db="UniProtKB">
        <authorList>
            <consortium name="EnsemblMetazoa"/>
        </authorList>
    </citation>
    <scope>IDENTIFICATION</scope>
</reference>
<name>A0A084WNH9_ANOSI</name>
<evidence type="ECO:0000313" key="4">
    <source>
        <dbReference type="Proteomes" id="UP000030765"/>
    </source>
</evidence>
<dbReference type="VEuPathDB" id="VectorBase:ASIC019869"/>
<dbReference type="Proteomes" id="UP000030765">
    <property type="component" value="Unassembled WGS sequence"/>
</dbReference>
<evidence type="ECO:0000313" key="2">
    <source>
        <dbReference type="EMBL" id="KFB51773.1"/>
    </source>
</evidence>